<feature type="transmembrane region" description="Helical" evidence="1">
    <location>
        <begin position="79"/>
        <end position="99"/>
    </location>
</feature>
<evidence type="ECO:0000313" key="3">
    <source>
        <dbReference type="Proteomes" id="UP000248926"/>
    </source>
</evidence>
<evidence type="ECO:0000313" key="2">
    <source>
        <dbReference type="EMBL" id="RAO75018.1"/>
    </source>
</evidence>
<accession>A0A328NXV1</accession>
<reference evidence="2 3" key="1">
    <citation type="journal article" date="2018" name="Genet. Mol. Biol.">
        <title>The genome sequence of Dyella jiangningensis FCAV SCS01 from a lignocellulose-decomposing microbial consortium metagenome reveals potential for biotechnological applications.</title>
        <authorList>
            <person name="Desiderato J.G."/>
            <person name="Alvarenga D.O."/>
            <person name="Constancio M.T.L."/>
            <person name="Alves L.M.C."/>
            <person name="Varani A.M."/>
        </authorList>
    </citation>
    <scope>NUCLEOTIDE SEQUENCE [LARGE SCALE GENOMIC DNA]</scope>
    <source>
        <strain evidence="2 3">FCAV SCS01</strain>
    </source>
</reference>
<keyword evidence="1" id="KW-0472">Membrane</keyword>
<sequence length="162" mass="18503">MGEVLAGATGGALVPGRHMLLTRDPGGLNIRPHRRDDRQLGRGFMALSSRLVLAALVGLSIVVGCYQAVLFGLGYSVGAPFQAIYSLVFVLLLIVWIDLDCRGREDIYRPFEFDFLIFVFWLPYLPYYLLRTRRARGLLWLLGLFLLFHVGYFLQWLVYFAR</sequence>
<feature type="transmembrane region" description="Helical" evidence="1">
    <location>
        <begin position="141"/>
        <end position="161"/>
    </location>
</feature>
<name>A0A328NXV1_9GAMM</name>
<dbReference type="AlphaFoldDB" id="A0A328NXV1"/>
<feature type="transmembrane region" description="Helical" evidence="1">
    <location>
        <begin position="111"/>
        <end position="129"/>
    </location>
</feature>
<dbReference type="EMBL" id="NFZS01000004">
    <property type="protein sequence ID" value="RAO75018.1"/>
    <property type="molecule type" value="Genomic_DNA"/>
</dbReference>
<feature type="transmembrane region" description="Helical" evidence="1">
    <location>
        <begin position="51"/>
        <end position="73"/>
    </location>
</feature>
<keyword evidence="3" id="KW-1185">Reference proteome</keyword>
<comment type="caution">
    <text evidence="2">The sequence shown here is derived from an EMBL/GenBank/DDBJ whole genome shotgun (WGS) entry which is preliminary data.</text>
</comment>
<organism evidence="2 3">
    <name type="scientific">Dyella jiangningensis</name>
    <dbReference type="NCBI Taxonomy" id="1379159"/>
    <lineage>
        <taxon>Bacteria</taxon>
        <taxon>Pseudomonadati</taxon>
        <taxon>Pseudomonadota</taxon>
        <taxon>Gammaproteobacteria</taxon>
        <taxon>Lysobacterales</taxon>
        <taxon>Rhodanobacteraceae</taxon>
        <taxon>Dyella</taxon>
    </lineage>
</organism>
<protein>
    <submittedName>
        <fullName evidence="2">Uncharacterized protein</fullName>
    </submittedName>
</protein>
<keyword evidence="1" id="KW-1133">Transmembrane helix</keyword>
<proteinExistence type="predicted"/>
<gene>
    <name evidence="2" type="ORF">CA260_12940</name>
</gene>
<dbReference type="Proteomes" id="UP000248926">
    <property type="component" value="Unassembled WGS sequence"/>
</dbReference>
<keyword evidence="1" id="KW-0812">Transmembrane</keyword>
<evidence type="ECO:0000256" key="1">
    <source>
        <dbReference type="SAM" id="Phobius"/>
    </source>
</evidence>